<dbReference type="GO" id="GO:0006313">
    <property type="term" value="P:DNA transposition"/>
    <property type="evidence" value="ECO:0007669"/>
    <property type="project" value="InterPro"/>
</dbReference>
<proteinExistence type="predicted"/>
<dbReference type="Proteomes" id="UP000316304">
    <property type="component" value="Unassembled WGS sequence"/>
</dbReference>
<dbReference type="PANTHER" id="PTHR36966:SF1">
    <property type="entry name" value="REP-ASSOCIATED TYROSINE TRANSPOSASE"/>
    <property type="match status" value="1"/>
</dbReference>
<dbReference type="RefSeq" id="WP_231612297.1">
    <property type="nucleotide sequence ID" value="NZ_SJPT01000004.1"/>
</dbReference>
<evidence type="ECO:0000313" key="1">
    <source>
        <dbReference type="EMBL" id="TWU23290.1"/>
    </source>
</evidence>
<keyword evidence="2" id="KW-1185">Reference proteome</keyword>
<evidence type="ECO:0000313" key="2">
    <source>
        <dbReference type="Proteomes" id="UP000316304"/>
    </source>
</evidence>
<dbReference type="PANTHER" id="PTHR36966">
    <property type="entry name" value="REP-ASSOCIATED TYROSINE TRANSPOSASE"/>
    <property type="match status" value="1"/>
</dbReference>
<name>A0A5C6CFA3_9BACT</name>
<sequence>MTQRDHLRRLPPRYYQCNAIVHWSMTIVERRQGWLSVTFLYRFRELMTHTLFRYGLACPIFCLMPDHFHMVWMGLSPGSDQLLAMKHFRKTVNDSLNRIGFQLQDQSYDHVFKEEERHEGEFRNACEYIARNPERAGLVDVDKFAEYKFSGCVVPGYPELRVFDADFWDRFDRVNSFLRKQGLMQLKRSGSC</sequence>
<dbReference type="GO" id="GO:0004803">
    <property type="term" value="F:transposase activity"/>
    <property type="evidence" value="ECO:0007669"/>
    <property type="project" value="InterPro"/>
</dbReference>
<dbReference type="SUPFAM" id="SSF143422">
    <property type="entry name" value="Transposase IS200-like"/>
    <property type="match status" value="1"/>
</dbReference>
<dbReference type="Gene3D" id="3.30.70.1290">
    <property type="entry name" value="Transposase IS200-like"/>
    <property type="match status" value="1"/>
</dbReference>
<protein>
    <recommendedName>
        <fullName evidence="3">Transposase IS200-like domain-containing protein</fullName>
    </recommendedName>
</protein>
<dbReference type="InterPro" id="IPR036515">
    <property type="entry name" value="Transposase_17_sf"/>
</dbReference>
<dbReference type="EMBL" id="SJPT01000004">
    <property type="protein sequence ID" value="TWU23290.1"/>
    <property type="molecule type" value="Genomic_DNA"/>
</dbReference>
<dbReference type="InterPro" id="IPR052715">
    <property type="entry name" value="RAYT_transposase"/>
</dbReference>
<organism evidence="1 2">
    <name type="scientific">Novipirellula galeiformis</name>
    <dbReference type="NCBI Taxonomy" id="2528004"/>
    <lineage>
        <taxon>Bacteria</taxon>
        <taxon>Pseudomonadati</taxon>
        <taxon>Planctomycetota</taxon>
        <taxon>Planctomycetia</taxon>
        <taxon>Pirellulales</taxon>
        <taxon>Pirellulaceae</taxon>
        <taxon>Novipirellula</taxon>
    </lineage>
</organism>
<gene>
    <name evidence="1" type="ORF">Pla52o_28260</name>
</gene>
<accession>A0A5C6CFA3</accession>
<reference evidence="1 2" key="1">
    <citation type="submission" date="2019-02" db="EMBL/GenBank/DDBJ databases">
        <title>Deep-cultivation of Planctomycetes and their phenomic and genomic characterization uncovers novel biology.</title>
        <authorList>
            <person name="Wiegand S."/>
            <person name="Jogler M."/>
            <person name="Boedeker C."/>
            <person name="Pinto D."/>
            <person name="Vollmers J."/>
            <person name="Rivas-Marin E."/>
            <person name="Kohn T."/>
            <person name="Peeters S.H."/>
            <person name="Heuer A."/>
            <person name="Rast P."/>
            <person name="Oberbeckmann S."/>
            <person name="Bunk B."/>
            <person name="Jeske O."/>
            <person name="Meyerdierks A."/>
            <person name="Storesund J.E."/>
            <person name="Kallscheuer N."/>
            <person name="Luecker S."/>
            <person name="Lage O.M."/>
            <person name="Pohl T."/>
            <person name="Merkel B.J."/>
            <person name="Hornburger P."/>
            <person name="Mueller R.-W."/>
            <person name="Bruemmer F."/>
            <person name="Labrenz M."/>
            <person name="Spormann A.M."/>
            <person name="Op Den Camp H."/>
            <person name="Overmann J."/>
            <person name="Amann R."/>
            <person name="Jetten M.S.M."/>
            <person name="Mascher T."/>
            <person name="Medema M.H."/>
            <person name="Devos D.P."/>
            <person name="Kaster A.-K."/>
            <person name="Ovreas L."/>
            <person name="Rohde M."/>
            <person name="Galperin M.Y."/>
            <person name="Jogler C."/>
        </authorList>
    </citation>
    <scope>NUCLEOTIDE SEQUENCE [LARGE SCALE GENOMIC DNA]</scope>
    <source>
        <strain evidence="1 2">Pla52o</strain>
    </source>
</reference>
<dbReference type="AlphaFoldDB" id="A0A5C6CFA3"/>
<evidence type="ECO:0008006" key="3">
    <source>
        <dbReference type="Google" id="ProtNLM"/>
    </source>
</evidence>
<comment type="caution">
    <text evidence="1">The sequence shown here is derived from an EMBL/GenBank/DDBJ whole genome shotgun (WGS) entry which is preliminary data.</text>
</comment>
<dbReference type="GO" id="GO:0043565">
    <property type="term" value="F:sequence-specific DNA binding"/>
    <property type="evidence" value="ECO:0007669"/>
    <property type="project" value="TreeGrafter"/>
</dbReference>